<dbReference type="PANTHER" id="PTHR33420:SF14">
    <property type="entry name" value="TYPE 1 FIMBRIN D-MANNOSE SPECIFIC ADHESIN"/>
    <property type="match status" value="1"/>
</dbReference>
<dbReference type="InterPro" id="IPR008966">
    <property type="entry name" value="Adhesion_dom_sf"/>
</dbReference>
<gene>
    <name evidence="5" type="ORF">OR16_18281</name>
</gene>
<evidence type="ECO:0000256" key="3">
    <source>
        <dbReference type="ARBA" id="ARBA00023263"/>
    </source>
</evidence>
<accession>H1S6V6</accession>
<keyword evidence="3" id="KW-0281">Fimbrium</keyword>
<dbReference type="InterPro" id="IPR000259">
    <property type="entry name" value="Adhesion_dom_fimbrial"/>
</dbReference>
<dbReference type="PANTHER" id="PTHR33420">
    <property type="entry name" value="FIMBRIAL SUBUNIT ELFA-RELATED"/>
    <property type="match status" value="1"/>
</dbReference>
<dbReference type="PATRIC" id="fig|1127483.3.peg.3668"/>
<dbReference type="Gene3D" id="2.60.40.1090">
    <property type="entry name" value="Fimbrial-type adhesion domain"/>
    <property type="match status" value="1"/>
</dbReference>
<evidence type="ECO:0000313" key="6">
    <source>
        <dbReference type="Proteomes" id="UP000005808"/>
    </source>
</evidence>
<dbReference type="Gene3D" id="2.60.40.3310">
    <property type="match status" value="1"/>
</dbReference>
<dbReference type="GO" id="GO:0043709">
    <property type="term" value="P:cell adhesion involved in single-species biofilm formation"/>
    <property type="evidence" value="ECO:0007669"/>
    <property type="project" value="TreeGrafter"/>
</dbReference>
<evidence type="ECO:0000259" key="4">
    <source>
        <dbReference type="Pfam" id="PF00419"/>
    </source>
</evidence>
<dbReference type="SUPFAM" id="SSF49401">
    <property type="entry name" value="Bacterial adhesins"/>
    <property type="match status" value="1"/>
</dbReference>
<reference evidence="5 6" key="1">
    <citation type="journal article" date="2012" name="J. Bacteriol.">
        <title>De Novo Genome Project of Cupriavidus basilensis OR16.</title>
        <authorList>
            <person name="Cserhati M."/>
            <person name="Kriszt B."/>
            <person name="Szoboszlay S."/>
            <person name="Toth A."/>
            <person name="Szabo I."/>
            <person name="Tancsics A."/>
            <person name="Nagy I."/>
            <person name="Horvath B."/>
            <person name="Nagy I."/>
            <person name="Kukolya J."/>
        </authorList>
    </citation>
    <scope>NUCLEOTIDE SEQUENCE [LARGE SCALE GENOMIC DNA]</scope>
    <source>
        <strain evidence="5 6">OR16</strain>
    </source>
</reference>
<comment type="caution">
    <text evidence="5">The sequence shown here is derived from an EMBL/GenBank/DDBJ whole genome shotgun (WGS) entry which is preliminary data.</text>
</comment>
<protein>
    <submittedName>
        <fullName evidence="5">Fimbrial protein</fullName>
    </submittedName>
</protein>
<dbReference type="GO" id="GO:0009289">
    <property type="term" value="C:pilus"/>
    <property type="evidence" value="ECO:0007669"/>
    <property type="project" value="UniProtKB-SubCell"/>
</dbReference>
<dbReference type="AlphaFoldDB" id="H1S6V6"/>
<comment type="similarity">
    <text evidence="2">Belongs to the fimbrial protein family.</text>
</comment>
<comment type="subcellular location">
    <subcellularLocation>
        <location evidence="1">Fimbrium</location>
    </subcellularLocation>
</comment>
<feature type="domain" description="Fimbrial-type adhesion" evidence="4">
    <location>
        <begin position="76"/>
        <end position="223"/>
    </location>
</feature>
<proteinExistence type="inferred from homology"/>
<dbReference type="InterPro" id="IPR036937">
    <property type="entry name" value="Adhesion_dom_fimbrial_sf"/>
</dbReference>
<name>H1S6V6_9BURK</name>
<dbReference type="InterPro" id="IPR050263">
    <property type="entry name" value="Bact_Fimbrial_Adh_Pro"/>
</dbReference>
<sequence length="223" mass="23788">MGGIDAWWPQEYYYSARDNQFVGGGSFTVELVKTGPITAAGELTGEIGTTTLVDHGNKVIRRVFITGSLPIKPQVPACKVLTPSVSVPLGKIPLYALKGVGTTTAAQPFEIRLQCSGGTQGTSTRMYITMTDSSNWANRTSTMSLSRDSNASGVGIQVLRGADDSLVSYGPDSSRSNNPNQWFIGQYGNVPVTIPFKARYVQTSSTVTPGVAKGIATFTMSYQ</sequence>
<dbReference type="Pfam" id="PF00419">
    <property type="entry name" value="Fimbrial"/>
    <property type="match status" value="1"/>
</dbReference>
<dbReference type="Proteomes" id="UP000005808">
    <property type="component" value="Unassembled WGS sequence"/>
</dbReference>
<organism evidence="5 6">
    <name type="scientific">Cupriavidus basilensis OR16</name>
    <dbReference type="NCBI Taxonomy" id="1127483"/>
    <lineage>
        <taxon>Bacteria</taxon>
        <taxon>Pseudomonadati</taxon>
        <taxon>Pseudomonadota</taxon>
        <taxon>Betaproteobacteria</taxon>
        <taxon>Burkholderiales</taxon>
        <taxon>Burkholderiaceae</taxon>
        <taxon>Cupriavidus</taxon>
    </lineage>
</organism>
<dbReference type="EMBL" id="AHJE01000044">
    <property type="protein sequence ID" value="EHP41767.1"/>
    <property type="molecule type" value="Genomic_DNA"/>
</dbReference>
<evidence type="ECO:0000256" key="1">
    <source>
        <dbReference type="ARBA" id="ARBA00004561"/>
    </source>
</evidence>
<evidence type="ECO:0000313" key="5">
    <source>
        <dbReference type="EMBL" id="EHP41767.1"/>
    </source>
</evidence>
<evidence type="ECO:0000256" key="2">
    <source>
        <dbReference type="ARBA" id="ARBA00006671"/>
    </source>
</evidence>